<reference evidence="1" key="1">
    <citation type="submission" date="2020-02" db="EMBL/GenBank/DDBJ databases">
        <authorList>
            <person name="Meier V. D."/>
        </authorList>
    </citation>
    <scope>NUCLEOTIDE SEQUENCE</scope>
    <source>
        <strain evidence="1">AVDCRST_MAG56</strain>
    </source>
</reference>
<protein>
    <submittedName>
        <fullName evidence="1">Uncharacterized protein</fullName>
    </submittedName>
</protein>
<dbReference type="EMBL" id="CADCTQ010000473">
    <property type="protein sequence ID" value="CAA9304446.1"/>
    <property type="molecule type" value="Genomic_DNA"/>
</dbReference>
<proteinExistence type="predicted"/>
<name>A0A6J4KFF2_9SPHI</name>
<accession>A0A6J4KFF2</accession>
<dbReference type="AlphaFoldDB" id="A0A6J4KFF2"/>
<sequence length="45" mass="4713">MNRCGSPGGGLSVRAGVAIPAWQAQPRRETGPGCAFCRLFCSSLF</sequence>
<evidence type="ECO:0000313" key="1">
    <source>
        <dbReference type="EMBL" id="CAA9304446.1"/>
    </source>
</evidence>
<organism evidence="1">
    <name type="scientific">uncultured Cytophagales bacterium</name>
    <dbReference type="NCBI Taxonomy" id="158755"/>
    <lineage>
        <taxon>Bacteria</taxon>
        <taxon>Pseudomonadati</taxon>
        <taxon>Bacteroidota</taxon>
        <taxon>Sphingobacteriia</taxon>
        <taxon>Sphingobacteriales</taxon>
        <taxon>environmental samples</taxon>
    </lineage>
</organism>
<gene>
    <name evidence="1" type="ORF">AVDCRST_MAG56-5735</name>
</gene>